<accession>A0A5B7CHG5</accession>
<evidence type="ECO:0000313" key="1">
    <source>
        <dbReference type="EMBL" id="MPC08191.1"/>
    </source>
</evidence>
<protein>
    <submittedName>
        <fullName evidence="1">Uncharacterized protein</fullName>
    </submittedName>
</protein>
<dbReference type="Proteomes" id="UP000324222">
    <property type="component" value="Unassembled WGS sequence"/>
</dbReference>
<reference evidence="1 2" key="1">
    <citation type="submission" date="2019-05" db="EMBL/GenBank/DDBJ databases">
        <title>Another draft genome of Portunus trituberculatus and its Hox gene families provides insights of decapod evolution.</title>
        <authorList>
            <person name="Jeong J.-H."/>
            <person name="Song I."/>
            <person name="Kim S."/>
            <person name="Choi T."/>
            <person name="Kim D."/>
            <person name="Ryu S."/>
            <person name="Kim W."/>
        </authorList>
    </citation>
    <scope>NUCLEOTIDE SEQUENCE [LARGE SCALE GENOMIC DNA]</scope>
    <source>
        <tissue evidence="1">Muscle</tissue>
    </source>
</reference>
<proteinExistence type="predicted"/>
<keyword evidence="2" id="KW-1185">Reference proteome</keyword>
<sequence>MLIYLKSRMEIETALKNTIPVLSSAITTFSQIKEQSVLQTHVLHSVTFTFIINA</sequence>
<gene>
    <name evidence="1" type="ORF">E2C01_000768</name>
</gene>
<organism evidence="1 2">
    <name type="scientific">Portunus trituberculatus</name>
    <name type="common">Swimming crab</name>
    <name type="synonym">Neptunus trituberculatus</name>
    <dbReference type="NCBI Taxonomy" id="210409"/>
    <lineage>
        <taxon>Eukaryota</taxon>
        <taxon>Metazoa</taxon>
        <taxon>Ecdysozoa</taxon>
        <taxon>Arthropoda</taxon>
        <taxon>Crustacea</taxon>
        <taxon>Multicrustacea</taxon>
        <taxon>Malacostraca</taxon>
        <taxon>Eumalacostraca</taxon>
        <taxon>Eucarida</taxon>
        <taxon>Decapoda</taxon>
        <taxon>Pleocyemata</taxon>
        <taxon>Brachyura</taxon>
        <taxon>Eubrachyura</taxon>
        <taxon>Portunoidea</taxon>
        <taxon>Portunidae</taxon>
        <taxon>Portuninae</taxon>
        <taxon>Portunus</taxon>
    </lineage>
</organism>
<evidence type="ECO:0000313" key="2">
    <source>
        <dbReference type="Proteomes" id="UP000324222"/>
    </source>
</evidence>
<dbReference type="EMBL" id="VSRR010000021">
    <property type="protein sequence ID" value="MPC08191.1"/>
    <property type="molecule type" value="Genomic_DNA"/>
</dbReference>
<comment type="caution">
    <text evidence="1">The sequence shown here is derived from an EMBL/GenBank/DDBJ whole genome shotgun (WGS) entry which is preliminary data.</text>
</comment>
<name>A0A5B7CHG5_PORTR</name>
<dbReference type="AlphaFoldDB" id="A0A5B7CHG5"/>